<keyword evidence="9 10" id="KW-0472">Membrane</keyword>
<evidence type="ECO:0000313" key="14">
    <source>
        <dbReference type="Proteomes" id="UP000663833"/>
    </source>
</evidence>
<evidence type="ECO:0000256" key="4">
    <source>
        <dbReference type="ARBA" id="ARBA00022679"/>
    </source>
</evidence>
<keyword evidence="6 10" id="KW-0735">Signal-anchor</keyword>
<evidence type="ECO:0000256" key="6">
    <source>
        <dbReference type="ARBA" id="ARBA00022968"/>
    </source>
</evidence>
<dbReference type="PANTHER" id="PTHR11214">
    <property type="entry name" value="BETA-1,3-N-ACETYLGLUCOSAMINYLTRANSFERASE"/>
    <property type="match status" value="1"/>
</dbReference>
<dbReference type="GO" id="GO:0006493">
    <property type="term" value="P:protein O-linked glycosylation"/>
    <property type="evidence" value="ECO:0007669"/>
    <property type="project" value="TreeGrafter"/>
</dbReference>
<comment type="subcellular location">
    <subcellularLocation>
        <location evidence="1 10">Golgi apparatus membrane</location>
        <topology evidence="1 10">Single-pass type II membrane protein</topology>
    </subcellularLocation>
</comment>
<dbReference type="EMBL" id="CAJNXB010004938">
    <property type="protein sequence ID" value="CAF3399560.1"/>
    <property type="molecule type" value="Genomic_DNA"/>
</dbReference>
<accession>A0A817QSD8</accession>
<reference evidence="11" key="1">
    <citation type="submission" date="2021-02" db="EMBL/GenBank/DDBJ databases">
        <authorList>
            <person name="Nowell W R."/>
        </authorList>
    </citation>
    <scope>NUCLEOTIDE SEQUENCE</scope>
</reference>
<dbReference type="GO" id="GO:0016758">
    <property type="term" value="F:hexosyltransferase activity"/>
    <property type="evidence" value="ECO:0007669"/>
    <property type="project" value="InterPro"/>
</dbReference>
<dbReference type="OrthoDB" id="5512589at2759"/>
<proteinExistence type="inferred from homology"/>
<keyword evidence="4" id="KW-0808">Transferase</keyword>
<comment type="caution">
    <text evidence="11">The sequence shown here is derived from an EMBL/GenBank/DDBJ whole genome shotgun (WGS) entry which is preliminary data.</text>
</comment>
<evidence type="ECO:0000256" key="8">
    <source>
        <dbReference type="ARBA" id="ARBA00023034"/>
    </source>
</evidence>
<evidence type="ECO:0000313" key="13">
    <source>
        <dbReference type="EMBL" id="CAF4434014.1"/>
    </source>
</evidence>
<feature type="transmembrane region" description="Helical" evidence="10">
    <location>
        <begin position="9"/>
        <end position="27"/>
    </location>
</feature>
<dbReference type="AlphaFoldDB" id="A0A817QSD8"/>
<evidence type="ECO:0000256" key="1">
    <source>
        <dbReference type="ARBA" id="ARBA00004323"/>
    </source>
</evidence>
<keyword evidence="5 10" id="KW-0812">Transmembrane</keyword>
<organism evidence="11 14">
    <name type="scientific">Rotaria socialis</name>
    <dbReference type="NCBI Taxonomy" id="392032"/>
    <lineage>
        <taxon>Eukaryota</taxon>
        <taxon>Metazoa</taxon>
        <taxon>Spiralia</taxon>
        <taxon>Gnathifera</taxon>
        <taxon>Rotifera</taxon>
        <taxon>Eurotatoria</taxon>
        <taxon>Bdelloidea</taxon>
        <taxon>Philodinida</taxon>
        <taxon>Philodinidae</taxon>
        <taxon>Rotaria</taxon>
    </lineage>
</organism>
<dbReference type="Proteomes" id="UP000663851">
    <property type="component" value="Unassembled WGS sequence"/>
</dbReference>
<sequence>MRRHCRKRIFTLFFGCLIFYIGGYVFVSISEVTRDSTEKIVYLHALRRSSPMEHNIELCSSNDIDLIIIIISSSSHFLERESIRETWGSMPNLMNIRSQCIFVVGYQDGNSMFEELLNEAKSKHDLLYLTVDDDSIVGKELHAYKWLEKYCSNVTFTFKTNDYFFVNTFLLHELIQELTTNPQQYQNRYLYNNSLESLFTAHINPGANKFLFGRMFQASRPHRDKLSPFYVSYKEYPKDLYPPYCSIFGYLMDSKTRNLLTEEGLKDKSPFRFSDVYITGILPERLRFICNNIPFTYHLGSTDECINIIKKQNVESSRSPLIVCSTSLIPAYKFLDFYRIWTVLKHVYKNRMYSTQGVFLLYQNKNKETVLTLLRYLSTNI</sequence>
<dbReference type="Pfam" id="PF01762">
    <property type="entry name" value="Galactosyl_T"/>
    <property type="match status" value="1"/>
</dbReference>
<evidence type="ECO:0000256" key="9">
    <source>
        <dbReference type="ARBA" id="ARBA00023136"/>
    </source>
</evidence>
<dbReference type="EMBL" id="CAJNYD010000133">
    <property type="protein sequence ID" value="CAF3222275.1"/>
    <property type="molecule type" value="Genomic_DNA"/>
</dbReference>
<dbReference type="PANTHER" id="PTHR11214:SF3">
    <property type="entry name" value="BETA-1,3-GALACTOSYLTRANSFERASE 6"/>
    <property type="match status" value="1"/>
</dbReference>
<dbReference type="EC" id="2.4.1.-" evidence="10"/>
<evidence type="ECO:0000313" key="12">
    <source>
        <dbReference type="EMBL" id="CAF3399560.1"/>
    </source>
</evidence>
<evidence type="ECO:0000256" key="5">
    <source>
        <dbReference type="ARBA" id="ARBA00022692"/>
    </source>
</evidence>
<keyword evidence="3 10" id="KW-0328">Glycosyltransferase</keyword>
<name>A0A817QSD8_9BILA</name>
<dbReference type="Proteomes" id="UP000663825">
    <property type="component" value="Unassembled WGS sequence"/>
</dbReference>
<evidence type="ECO:0000313" key="11">
    <source>
        <dbReference type="EMBL" id="CAF3222275.1"/>
    </source>
</evidence>
<evidence type="ECO:0000256" key="10">
    <source>
        <dbReference type="RuleBase" id="RU363063"/>
    </source>
</evidence>
<comment type="similarity">
    <text evidence="2 10">Belongs to the glycosyltransferase 31 family.</text>
</comment>
<dbReference type="InterPro" id="IPR002659">
    <property type="entry name" value="Glyco_trans_31"/>
</dbReference>
<keyword evidence="8 10" id="KW-0333">Golgi apparatus</keyword>
<dbReference type="Proteomes" id="UP000663833">
    <property type="component" value="Unassembled WGS sequence"/>
</dbReference>
<evidence type="ECO:0000256" key="7">
    <source>
        <dbReference type="ARBA" id="ARBA00022989"/>
    </source>
</evidence>
<dbReference type="EMBL" id="CAJOBO010002144">
    <property type="protein sequence ID" value="CAF4434014.1"/>
    <property type="molecule type" value="Genomic_DNA"/>
</dbReference>
<dbReference type="GO" id="GO:0000139">
    <property type="term" value="C:Golgi membrane"/>
    <property type="evidence" value="ECO:0007669"/>
    <property type="project" value="UniProtKB-SubCell"/>
</dbReference>
<gene>
    <name evidence="13" type="ORF">HFQ381_LOCUS22577</name>
    <name evidence="11" type="ORF">LUA448_LOCUS3319</name>
    <name evidence="12" type="ORF">TIS948_LOCUS27572</name>
</gene>
<protein>
    <recommendedName>
        <fullName evidence="10">Hexosyltransferase</fullName>
        <ecNumber evidence="10">2.4.1.-</ecNumber>
    </recommendedName>
</protein>
<evidence type="ECO:0000256" key="2">
    <source>
        <dbReference type="ARBA" id="ARBA00008661"/>
    </source>
</evidence>
<keyword evidence="7 10" id="KW-1133">Transmembrane helix</keyword>
<evidence type="ECO:0000256" key="3">
    <source>
        <dbReference type="ARBA" id="ARBA00022676"/>
    </source>
</evidence>